<accession>A0A1V6PHX9</accession>
<dbReference type="CDD" id="cd02947">
    <property type="entry name" value="TRX_family"/>
    <property type="match status" value="1"/>
</dbReference>
<dbReference type="InterPro" id="IPR005746">
    <property type="entry name" value="Thioredoxin"/>
</dbReference>
<sequence>MQAFKSPTFRLAFSRLARATPLLVRSPVTSRLPSIHAPRAFSSTPIPHFSHSTFKMAGGNVVEITTKEDFKSKVTDSQEPILVDFFAEWCGPCKAISPAVEKLSEQHTGIKFYKVDVDKLGEVAAENEISAMPTFLFFKDGKKIEMVRGANPPAINAAVQKLLA</sequence>
<dbReference type="Pfam" id="PF00085">
    <property type="entry name" value="Thioredoxin"/>
    <property type="match status" value="1"/>
</dbReference>
<dbReference type="InterPro" id="IPR013766">
    <property type="entry name" value="Thioredoxin_domain"/>
</dbReference>
<dbReference type="EMBL" id="MDYL01000004">
    <property type="protein sequence ID" value="OQD76619.1"/>
    <property type="molecule type" value="Genomic_DNA"/>
</dbReference>
<dbReference type="OrthoDB" id="10263751at2759"/>
<dbReference type="InterPro" id="IPR017937">
    <property type="entry name" value="Thioredoxin_CS"/>
</dbReference>
<dbReference type="Gene3D" id="3.40.30.10">
    <property type="entry name" value="Glutaredoxin"/>
    <property type="match status" value="1"/>
</dbReference>
<evidence type="ECO:0000256" key="2">
    <source>
        <dbReference type="ARBA" id="ARBA00023157"/>
    </source>
</evidence>
<dbReference type="NCBIfam" id="TIGR01068">
    <property type="entry name" value="thioredoxin"/>
    <property type="match status" value="1"/>
</dbReference>
<comment type="similarity">
    <text evidence="1">Belongs to the thioredoxin family.</text>
</comment>
<feature type="domain" description="Thioredoxin" evidence="3">
    <location>
        <begin position="40"/>
        <end position="164"/>
    </location>
</feature>
<organism evidence="4 5">
    <name type="scientific">Penicillium decumbens</name>
    <dbReference type="NCBI Taxonomy" id="69771"/>
    <lineage>
        <taxon>Eukaryota</taxon>
        <taxon>Fungi</taxon>
        <taxon>Dikarya</taxon>
        <taxon>Ascomycota</taxon>
        <taxon>Pezizomycotina</taxon>
        <taxon>Eurotiomycetes</taxon>
        <taxon>Eurotiomycetidae</taxon>
        <taxon>Eurotiales</taxon>
        <taxon>Aspergillaceae</taxon>
        <taxon>Penicillium</taxon>
    </lineage>
</organism>
<dbReference type="AlphaFoldDB" id="A0A1V6PHX9"/>
<evidence type="ECO:0000259" key="3">
    <source>
        <dbReference type="PROSITE" id="PS51352"/>
    </source>
</evidence>
<dbReference type="PROSITE" id="PS00194">
    <property type="entry name" value="THIOREDOXIN_1"/>
    <property type="match status" value="1"/>
</dbReference>
<dbReference type="SUPFAM" id="SSF52833">
    <property type="entry name" value="Thioredoxin-like"/>
    <property type="match status" value="1"/>
</dbReference>
<dbReference type="GO" id="GO:0015035">
    <property type="term" value="F:protein-disulfide reductase activity"/>
    <property type="evidence" value="ECO:0007669"/>
    <property type="project" value="InterPro"/>
</dbReference>
<gene>
    <name evidence="4" type="ORF">PENDEC_c004G04783</name>
</gene>
<dbReference type="Proteomes" id="UP000191522">
    <property type="component" value="Unassembled WGS sequence"/>
</dbReference>
<dbReference type="FunFam" id="3.40.30.10:FF:000245">
    <property type="entry name" value="Thioredoxin"/>
    <property type="match status" value="1"/>
</dbReference>
<dbReference type="OMA" id="PLKFTGF"/>
<protein>
    <recommendedName>
        <fullName evidence="3">Thioredoxin domain-containing protein</fullName>
    </recommendedName>
</protein>
<proteinExistence type="inferred from homology"/>
<dbReference type="PANTHER" id="PTHR46115">
    <property type="entry name" value="THIOREDOXIN-LIKE PROTEIN 1"/>
    <property type="match status" value="1"/>
</dbReference>
<dbReference type="InterPro" id="IPR036249">
    <property type="entry name" value="Thioredoxin-like_sf"/>
</dbReference>
<dbReference type="STRING" id="69771.A0A1V6PHX9"/>
<evidence type="ECO:0000313" key="4">
    <source>
        <dbReference type="EMBL" id="OQD76619.1"/>
    </source>
</evidence>
<dbReference type="PRINTS" id="PR00421">
    <property type="entry name" value="THIOREDOXIN"/>
</dbReference>
<dbReference type="PROSITE" id="PS51352">
    <property type="entry name" value="THIOREDOXIN_2"/>
    <property type="match status" value="1"/>
</dbReference>
<keyword evidence="2" id="KW-1015">Disulfide bond</keyword>
<evidence type="ECO:0000256" key="1">
    <source>
        <dbReference type="ARBA" id="ARBA00008987"/>
    </source>
</evidence>
<evidence type="ECO:0000313" key="5">
    <source>
        <dbReference type="Proteomes" id="UP000191522"/>
    </source>
</evidence>
<reference evidence="5" key="1">
    <citation type="journal article" date="2017" name="Nat. Microbiol.">
        <title>Global analysis of biosynthetic gene clusters reveals vast potential of secondary metabolite production in Penicillium species.</title>
        <authorList>
            <person name="Nielsen J.C."/>
            <person name="Grijseels S."/>
            <person name="Prigent S."/>
            <person name="Ji B."/>
            <person name="Dainat J."/>
            <person name="Nielsen K.F."/>
            <person name="Frisvad J.C."/>
            <person name="Workman M."/>
            <person name="Nielsen J."/>
        </authorList>
    </citation>
    <scope>NUCLEOTIDE SEQUENCE [LARGE SCALE GENOMIC DNA]</scope>
    <source>
        <strain evidence="5">IBT 11843</strain>
    </source>
</reference>
<name>A0A1V6PHX9_PENDC</name>
<comment type="caution">
    <text evidence="4">The sequence shown here is derived from an EMBL/GenBank/DDBJ whole genome shotgun (WGS) entry which is preliminary data.</text>
</comment>
<keyword evidence="5" id="KW-1185">Reference proteome</keyword>